<keyword evidence="2" id="KW-0723">Serine/threonine-protein kinase</keyword>
<dbReference type="Gene3D" id="1.10.510.10">
    <property type="entry name" value="Transferase(Phosphotransferase) domain 1"/>
    <property type="match status" value="1"/>
</dbReference>
<gene>
    <name evidence="10" type="ORF">JCM19235_6927</name>
</gene>
<dbReference type="SMART" id="SM00220">
    <property type="entry name" value="S_TKc"/>
    <property type="match status" value="1"/>
</dbReference>
<comment type="caution">
    <text evidence="10">The sequence shown here is derived from an EMBL/GenBank/DDBJ whole genome shotgun (WGS) entry which is preliminary data.</text>
</comment>
<dbReference type="Pfam" id="PF00069">
    <property type="entry name" value="Pkinase"/>
    <property type="match status" value="1"/>
</dbReference>
<evidence type="ECO:0000313" key="11">
    <source>
        <dbReference type="Proteomes" id="UP000029228"/>
    </source>
</evidence>
<dbReference type="GO" id="GO:0005524">
    <property type="term" value="F:ATP binding"/>
    <property type="evidence" value="ECO:0007669"/>
    <property type="project" value="UniProtKB-KW"/>
</dbReference>
<dbReference type="InterPro" id="IPR011009">
    <property type="entry name" value="Kinase-like_dom_sf"/>
</dbReference>
<evidence type="ECO:0000256" key="2">
    <source>
        <dbReference type="ARBA" id="ARBA00022527"/>
    </source>
</evidence>
<evidence type="ECO:0000256" key="8">
    <source>
        <dbReference type="ARBA" id="ARBA00048679"/>
    </source>
</evidence>
<evidence type="ECO:0000256" key="6">
    <source>
        <dbReference type="ARBA" id="ARBA00022840"/>
    </source>
</evidence>
<dbReference type="PANTHER" id="PTHR24363:SF0">
    <property type="entry name" value="SERINE_THREONINE KINASE LIKE DOMAIN CONTAINING 1"/>
    <property type="match status" value="1"/>
</dbReference>
<dbReference type="Proteomes" id="UP000029228">
    <property type="component" value="Unassembled WGS sequence"/>
</dbReference>
<evidence type="ECO:0000256" key="1">
    <source>
        <dbReference type="ARBA" id="ARBA00012513"/>
    </source>
</evidence>
<keyword evidence="5 10" id="KW-0418">Kinase</keyword>
<dbReference type="EMBL" id="BBMR01000002">
    <property type="protein sequence ID" value="GAL18374.1"/>
    <property type="molecule type" value="Genomic_DNA"/>
</dbReference>
<dbReference type="InterPro" id="IPR008271">
    <property type="entry name" value="Ser/Thr_kinase_AS"/>
</dbReference>
<dbReference type="PROSITE" id="PS00108">
    <property type="entry name" value="PROTEIN_KINASE_ST"/>
    <property type="match status" value="1"/>
</dbReference>
<keyword evidence="3" id="KW-0808">Transferase</keyword>
<name>A0A090RVX2_9VIBR</name>
<evidence type="ECO:0000256" key="5">
    <source>
        <dbReference type="ARBA" id="ARBA00022777"/>
    </source>
</evidence>
<keyword evidence="4" id="KW-0547">Nucleotide-binding</keyword>
<dbReference type="PROSITE" id="PS50011">
    <property type="entry name" value="PROTEIN_KINASE_DOM"/>
    <property type="match status" value="1"/>
</dbReference>
<organism evidence="10 11">
    <name type="scientific">Vibrio maritimus</name>
    <dbReference type="NCBI Taxonomy" id="990268"/>
    <lineage>
        <taxon>Bacteria</taxon>
        <taxon>Pseudomonadati</taxon>
        <taxon>Pseudomonadota</taxon>
        <taxon>Gammaproteobacteria</taxon>
        <taxon>Vibrionales</taxon>
        <taxon>Vibrionaceae</taxon>
        <taxon>Vibrio</taxon>
    </lineage>
</organism>
<keyword evidence="6" id="KW-0067">ATP-binding</keyword>
<dbReference type="EC" id="2.7.11.1" evidence="1"/>
<comment type="catalytic activity">
    <reaction evidence="8">
        <text>L-seryl-[protein] + ATP = O-phospho-L-seryl-[protein] + ADP + H(+)</text>
        <dbReference type="Rhea" id="RHEA:17989"/>
        <dbReference type="Rhea" id="RHEA-COMP:9863"/>
        <dbReference type="Rhea" id="RHEA-COMP:11604"/>
        <dbReference type="ChEBI" id="CHEBI:15378"/>
        <dbReference type="ChEBI" id="CHEBI:29999"/>
        <dbReference type="ChEBI" id="CHEBI:30616"/>
        <dbReference type="ChEBI" id="CHEBI:83421"/>
        <dbReference type="ChEBI" id="CHEBI:456216"/>
        <dbReference type="EC" id="2.7.11.1"/>
    </reaction>
</comment>
<reference evidence="10 11" key="2">
    <citation type="submission" date="2014-09" db="EMBL/GenBank/DDBJ databases">
        <authorList>
            <consortium name="NBRP consortium"/>
            <person name="Sawabe T."/>
            <person name="Meirelles P."/>
            <person name="Nakanishi M."/>
            <person name="Sayaka M."/>
            <person name="Hattori M."/>
            <person name="Ohkuma M."/>
        </authorList>
    </citation>
    <scope>NUCLEOTIDE SEQUENCE [LARGE SCALE GENOMIC DNA]</scope>
    <source>
        <strain evidence="11">JCM19235</strain>
    </source>
</reference>
<dbReference type="InterPro" id="IPR000719">
    <property type="entry name" value="Prot_kinase_dom"/>
</dbReference>
<dbReference type="PANTHER" id="PTHR24363">
    <property type="entry name" value="SERINE/THREONINE PROTEIN KINASE"/>
    <property type="match status" value="1"/>
</dbReference>
<evidence type="ECO:0000259" key="9">
    <source>
        <dbReference type="PROSITE" id="PS50011"/>
    </source>
</evidence>
<feature type="domain" description="Protein kinase" evidence="9">
    <location>
        <begin position="1"/>
        <end position="250"/>
    </location>
</feature>
<keyword evidence="11" id="KW-1185">Reference proteome</keyword>
<dbReference type="GO" id="GO:0004674">
    <property type="term" value="F:protein serine/threonine kinase activity"/>
    <property type="evidence" value="ECO:0007669"/>
    <property type="project" value="UniProtKB-KW"/>
</dbReference>
<accession>A0A090RVX2</accession>
<evidence type="ECO:0000256" key="4">
    <source>
        <dbReference type="ARBA" id="ARBA00022741"/>
    </source>
</evidence>
<evidence type="ECO:0000256" key="7">
    <source>
        <dbReference type="ARBA" id="ARBA00047899"/>
    </source>
</evidence>
<protein>
    <recommendedName>
        <fullName evidence="1">non-specific serine/threonine protein kinase</fullName>
        <ecNumber evidence="1">2.7.11.1</ecNumber>
    </recommendedName>
</protein>
<dbReference type="AlphaFoldDB" id="A0A090RVX2"/>
<dbReference type="SUPFAM" id="SSF56112">
    <property type="entry name" value="Protein kinase-like (PK-like)"/>
    <property type="match status" value="1"/>
</dbReference>
<sequence>MTVPLWVSALVPEHRLERVSNTRILHTPERDMRIKFSDNVLDTALLQREALWLSRVGTLGVDTHQCLGFFKDGSRGLLTTTYIEGRSLSDLIREATLNGAQSINMSDTVLRLFREVEQLHQLGIVHGDIKPANIIVQRDGTLSLIDFSNARRVGELWAERGVSQSTQSFAYPKGDKSASPIHDYYALLVTILTVVGGSYKPLLSDFESWTCMLLERLQFLRLSTQLTDRVETLVKAITKDLQLPNSHSGA</sequence>
<proteinExistence type="predicted"/>
<dbReference type="STRING" id="990268.JCM19235_6927"/>
<evidence type="ECO:0000313" key="10">
    <source>
        <dbReference type="EMBL" id="GAL18374.1"/>
    </source>
</evidence>
<reference evidence="10 11" key="1">
    <citation type="submission" date="2014-09" db="EMBL/GenBank/DDBJ databases">
        <title>Vibrio maritimus JCM 19235. (C45) whole genome shotgun sequence.</title>
        <authorList>
            <person name="Sawabe T."/>
            <person name="Meirelles P."/>
            <person name="Nakanishi M."/>
            <person name="Sayaka M."/>
            <person name="Hattori M."/>
            <person name="Ohkuma M."/>
        </authorList>
    </citation>
    <scope>NUCLEOTIDE SEQUENCE [LARGE SCALE GENOMIC DNA]</scope>
    <source>
        <strain evidence="11">JCM19235</strain>
    </source>
</reference>
<comment type="catalytic activity">
    <reaction evidence="7">
        <text>L-threonyl-[protein] + ATP = O-phospho-L-threonyl-[protein] + ADP + H(+)</text>
        <dbReference type="Rhea" id="RHEA:46608"/>
        <dbReference type="Rhea" id="RHEA-COMP:11060"/>
        <dbReference type="Rhea" id="RHEA-COMP:11605"/>
        <dbReference type="ChEBI" id="CHEBI:15378"/>
        <dbReference type="ChEBI" id="CHEBI:30013"/>
        <dbReference type="ChEBI" id="CHEBI:30616"/>
        <dbReference type="ChEBI" id="CHEBI:61977"/>
        <dbReference type="ChEBI" id="CHEBI:456216"/>
        <dbReference type="EC" id="2.7.11.1"/>
    </reaction>
</comment>
<evidence type="ECO:0000256" key="3">
    <source>
        <dbReference type="ARBA" id="ARBA00022679"/>
    </source>
</evidence>